<dbReference type="InterPro" id="IPR020846">
    <property type="entry name" value="MFS_dom"/>
</dbReference>
<organism evidence="8 9">
    <name type="scientific">Hirsutella minnesotensis 3608</name>
    <dbReference type="NCBI Taxonomy" id="1043627"/>
    <lineage>
        <taxon>Eukaryota</taxon>
        <taxon>Fungi</taxon>
        <taxon>Dikarya</taxon>
        <taxon>Ascomycota</taxon>
        <taxon>Pezizomycotina</taxon>
        <taxon>Sordariomycetes</taxon>
        <taxon>Hypocreomycetidae</taxon>
        <taxon>Hypocreales</taxon>
        <taxon>Ophiocordycipitaceae</taxon>
        <taxon>Hirsutella</taxon>
    </lineage>
</organism>
<feature type="transmembrane region" description="Helical" evidence="6">
    <location>
        <begin position="37"/>
        <end position="58"/>
    </location>
</feature>
<accession>A0A0F8A626</accession>
<dbReference type="AlphaFoldDB" id="A0A0F8A626"/>
<protein>
    <recommendedName>
        <fullName evidence="7">Major facilitator superfamily (MFS) profile domain-containing protein</fullName>
    </recommendedName>
</protein>
<dbReference type="PROSITE" id="PS50850">
    <property type="entry name" value="MFS"/>
    <property type="match status" value="1"/>
</dbReference>
<evidence type="ECO:0000259" key="7">
    <source>
        <dbReference type="PROSITE" id="PS50850"/>
    </source>
</evidence>
<proteinExistence type="predicted"/>
<feature type="transmembrane region" description="Helical" evidence="6">
    <location>
        <begin position="128"/>
        <end position="149"/>
    </location>
</feature>
<evidence type="ECO:0000256" key="4">
    <source>
        <dbReference type="ARBA" id="ARBA00023136"/>
    </source>
</evidence>
<dbReference type="GO" id="GO:0022857">
    <property type="term" value="F:transmembrane transporter activity"/>
    <property type="evidence" value="ECO:0007669"/>
    <property type="project" value="InterPro"/>
</dbReference>
<dbReference type="Gene3D" id="1.20.1250.20">
    <property type="entry name" value="MFS general substrate transporter like domains"/>
    <property type="match status" value="1"/>
</dbReference>
<dbReference type="InterPro" id="IPR036259">
    <property type="entry name" value="MFS_trans_sf"/>
</dbReference>
<sequence>MNPDDDAERRPLLPPADDNGMPASTAGKQSLTLSQRLAVAVPCLVIIFAAEIGASMIAAPMSQIAEGVICRRFHPDVVDPTTDARCKNADVQAELAMLQGWGMTFALIPGLLMAVPYGMLADRYGRKVILCLSLFGMLLVQMTDVVIFLNPESFHYRLVWLDSLWIFIGGGPVVYMALLFTMANDVSTETQRSTTFFYLAAATIGGELASGPLAYVSMRNLGAWSSVFIGIMCLAAAALIAFAVPETRQPKAKESDAECRGQDVRRPVSESLRRRLSDGVKRAAASARRLFWDNRTLGLLLFSLLFSTLGKYVSLILKQYTAKRFQWSWSEAALLSSISAAVNLGLVAVVLPAASQVLLTRLHYSPSAKDMLMVRSGIVASVVGAFTIGLAPGSAMLVVGVVVFALGYGYGPAMRGLLVVVAGDDDVGTLFTAMSVLESAGVIVSGPLMAAAFNVGLSWGEFWTGLPFLAAGCLLSVAALIVFGVGVQEAETVKTVTVLNAEGDDISG</sequence>
<feature type="region of interest" description="Disordered" evidence="5">
    <location>
        <begin position="1"/>
        <end position="26"/>
    </location>
</feature>
<evidence type="ECO:0000256" key="5">
    <source>
        <dbReference type="SAM" id="MobiDB-lite"/>
    </source>
</evidence>
<name>A0A0F8A626_9HYPO</name>
<dbReference type="InterPro" id="IPR011701">
    <property type="entry name" value="MFS"/>
</dbReference>
<keyword evidence="3 6" id="KW-1133">Transmembrane helix</keyword>
<evidence type="ECO:0000313" key="9">
    <source>
        <dbReference type="Proteomes" id="UP000054481"/>
    </source>
</evidence>
<feature type="transmembrane region" description="Helical" evidence="6">
    <location>
        <begin position="164"/>
        <end position="183"/>
    </location>
</feature>
<feature type="transmembrane region" description="Helical" evidence="6">
    <location>
        <begin position="101"/>
        <end position="121"/>
    </location>
</feature>
<comment type="subcellular location">
    <subcellularLocation>
        <location evidence="1">Membrane</location>
        <topology evidence="1">Multi-pass membrane protein</topology>
    </subcellularLocation>
</comment>
<feature type="transmembrane region" description="Helical" evidence="6">
    <location>
        <begin position="372"/>
        <end position="391"/>
    </location>
</feature>
<gene>
    <name evidence="8" type="ORF">HIM_04426</name>
</gene>
<evidence type="ECO:0000256" key="1">
    <source>
        <dbReference type="ARBA" id="ARBA00004141"/>
    </source>
</evidence>
<evidence type="ECO:0000313" key="8">
    <source>
        <dbReference type="EMBL" id="KJZ76344.1"/>
    </source>
</evidence>
<dbReference type="PANTHER" id="PTHR23507">
    <property type="entry name" value="ZGC:174356"/>
    <property type="match status" value="1"/>
</dbReference>
<feature type="transmembrane region" description="Helical" evidence="6">
    <location>
        <begin position="337"/>
        <end position="360"/>
    </location>
</feature>
<keyword evidence="4 6" id="KW-0472">Membrane</keyword>
<feature type="transmembrane region" description="Helical" evidence="6">
    <location>
        <begin position="297"/>
        <end position="317"/>
    </location>
</feature>
<feature type="transmembrane region" description="Helical" evidence="6">
    <location>
        <begin position="221"/>
        <end position="244"/>
    </location>
</feature>
<dbReference type="OrthoDB" id="194139at2759"/>
<feature type="transmembrane region" description="Helical" evidence="6">
    <location>
        <begin position="430"/>
        <end position="453"/>
    </location>
</feature>
<dbReference type="Pfam" id="PF07690">
    <property type="entry name" value="MFS_1"/>
    <property type="match status" value="1"/>
</dbReference>
<dbReference type="Proteomes" id="UP000054481">
    <property type="component" value="Unassembled WGS sequence"/>
</dbReference>
<feature type="transmembrane region" description="Helical" evidence="6">
    <location>
        <begin position="465"/>
        <end position="487"/>
    </location>
</feature>
<evidence type="ECO:0000256" key="3">
    <source>
        <dbReference type="ARBA" id="ARBA00022989"/>
    </source>
</evidence>
<reference evidence="8 9" key="1">
    <citation type="journal article" date="2014" name="Genome Biol. Evol.">
        <title>Comparative genomics and transcriptomics analyses reveal divergent lifestyle features of nematode endoparasitic fungus Hirsutella minnesotensis.</title>
        <authorList>
            <person name="Lai Y."/>
            <person name="Liu K."/>
            <person name="Zhang X."/>
            <person name="Zhang X."/>
            <person name="Li K."/>
            <person name="Wang N."/>
            <person name="Shu C."/>
            <person name="Wu Y."/>
            <person name="Wang C."/>
            <person name="Bushley K.E."/>
            <person name="Xiang M."/>
            <person name="Liu X."/>
        </authorList>
    </citation>
    <scope>NUCLEOTIDE SEQUENCE [LARGE SCALE GENOMIC DNA]</scope>
    <source>
        <strain evidence="8 9">3608</strain>
    </source>
</reference>
<evidence type="ECO:0000256" key="6">
    <source>
        <dbReference type="SAM" id="Phobius"/>
    </source>
</evidence>
<dbReference type="PANTHER" id="PTHR23507:SF1">
    <property type="entry name" value="FI18259P1-RELATED"/>
    <property type="match status" value="1"/>
</dbReference>
<feature type="domain" description="Major facilitator superfamily (MFS) profile" evidence="7">
    <location>
        <begin position="39"/>
        <end position="490"/>
    </location>
</feature>
<dbReference type="EMBL" id="KQ030512">
    <property type="protein sequence ID" value="KJZ76344.1"/>
    <property type="molecule type" value="Genomic_DNA"/>
</dbReference>
<dbReference type="SUPFAM" id="SSF103473">
    <property type="entry name" value="MFS general substrate transporter"/>
    <property type="match status" value="1"/>
</dbReference>
<keyword evidence="2 6" id="KW-0812">Transmembrane</keyword>
<evidence type="ECO:0000256" key="2">
    <source>
        <dbReference type="ARBA" id="ARBA00022692"/>
    </source>
</evidence>
<dbReference type="GO" id="GO:0016020">
    <property type="term" value="C:membrane"/>
    <property type="evidence" value="ECO:0007669"/>
    <property type="project" value="UniProtKB-SubCell"/>
</dbReference>
<keyword evidence="9" id="KW-1185">Reference proteome</keyword>
<feature type="transmembrane region" description="Helical" evidence="6">
    <location>
        <begin position="397"/>
        <end position="418"/>
    </location>
</feature>
<feature type="transmembrane region" description="Helical" evidence="6">
    <location>
        <begin position="195"/>
        <end position="215"/>
    </location>
</feature>